<comment type="caution">
    <text evidence="3">The sequence shown here is derived from an EMBL/GenBank/DDBJ whole genome shotgun (WGS) entry which is preliminary data.</text>
</comment>
<organism evidence="3 4">
    <name type="scientific">Deinococcus aerolatus</name>
    <dbReference type="NCBI Taxonomy" id="522487"/>
    <lineage>
        <taxon>Bacteria</taxon>
        <taxon>Thermotogati</taxon>
        <taxon>Deinococcota</taxon>
        <taxon>Deinococci</taxon>
        <taxon>Deinococcales</taxon>
        <taxon>Deinococcaceae</taxon>
        <taxon>Deinococcus</taxon>
    </lineage>
</organism>
<dbReference type="InterPro" id="IPR015378">
    <property type="entry name" value="Transposase-like_Mu_C"/>
</dbReference>
<name>A0ABQ2GDN5_9DEIO</name>
<dbReference type="InterPro" id="IPR001584">
    <property type="entry name" value="Integrase_cat-core"/>
</dbReference>
<gene>
    <name evidence="3" type="ORF">GCM10010840_27970</name>
</gene>
<proteinExistence type="predicted"/>
<dbReference type="PROSITE" id="PS50994">
    <property type="entry name" value="INTEGRASE"/>
    <property type="match status" value="1"/>
</dbReference>
<evidence type="ECO:0000259" key="2">
    <source>
        <dbReference type="PROSITE" id="PS50994"/>
    </source>
</evidence>
<dbReference type="EMBL" id="BMOL01000014">
    <property type="protein sequence ID" value="GGL88353.1"/>
    <property type="molecule type" value="Genomic_DNA"/>
</dbReference>
<feature type="compositionally biased region" description="Low complexity" evidence="1">
    <location>
        <begin position="548"/>
        <end position="561"/>
    </location>
</feature>
<protein>
    <submittedName>
        <fullName evidence="3">Transposase</fullName>
    </submittedName>
</protein>
<dbReference type="Proteomes" id="UP000639973">
    <property type="component" value="Unassembled WGS sequence"/>
</dbReference>
<keyword evidence="4" id="KW-1185">Reference proteome</keyword>
<evidence type="ECO:0000313" key="3">
    <source>
        <dbReference type="EMBL" id="GGL88353.1"/>
    </source>
</evidence>
<feature type="region of interest" description="Disordered" evidence="1">
    <location>
        <begin position="541"/>
        <end position="582"/>
    </location>
</feature>
<dbReference type="PANTHER" id="PTHR35004">
    <property type="entry name" value="TRANSPOSASE RV3428C-RELATED"/>
    <property type="match status" value="1"/>
</dbReference>
<evidence type="ECO:0000313" key="4">
    <source>
        <dbReference type="Proteomes" id="UP000639973"/>
    </source>
</evidence>
<accession>A0ABQ2GDN5</accession>
<sequence length="592" mass="67343">MRTVVMTQPPLLRAGNIIRLNDQSWRIDEILSSGHAILSALGGIGAKQVRPLSDLDISPEKSVSLIAANDTPAKRGRLDLKWQFQDLYSQMTAHVIPDAVTVAGRAVGIARSTAYTWWRQWMTDAPLVKEYRSDVHRSRMPAEIEALMQEVITAAHALNQPRSRKRAYHDLQNKLSSLGLRNISYATFCRRVGDRPVLERMKPQRGRKAQDQLRPTKKGEVGAGPLDLVEVDHWMIDMILLADHDRRPVGVAYLTLLLDTATRVVLGYYLSFDPPNQYAVGRALYSAFQPKTEVLHRLGIQGEWPCWGVPKRLRPDNAAEFKSRLLQDLSLKYRFSLTPARPYRPRDKAKIEAFFGTLSRYVKDLPGSTKALPGGRQDGAREATRTLRELETELIDYIVNGYHRSIHETLQSTPLKAYQTSPHPEPVYSPNREALLVDVLPQLTVGRKVHPFGVLVHNIQYWNDSLIPLIGRSEKYIIKYDPYDLSSVWLLQGKAYIRLRYKDLGYPRLTLREYKQTRKAMRAAGHDPSDTDSVMGFYRRSEERSAESRAATQATRRSVTTEPQTKLEQPPERPTAADKQTWLAAPLLLEED</sequence>
<reference evidence="4" key="1">
    <citation type="journal article" date="2019" name="Int. J. Syst. Evol. Microbiol.">
        <title>The Global Catalogue of Microorganisms (GCM) 10K type strain sequencing project: providing services to taxonomists for standard genome sequencing and annotation.</title>
        <authorList>
            <consortium name="The Broad Institute Genomics Platform"/>
            <consortium name="The Broad Institute Genome Sequencing Center for Infectious Disease"/>
            <person name="Wu L."/>
            <person name="Ma J."/>
        </authorList>
    </citation>
    <scope>NUCLEOTIDE SEQUENCE [LARGE SCALE GENOMIC DNA]</scope>
    <source>
        <strain evidence="4">JCM 15442</strain>
    </source>
</reference>
<feature type="domain" description="Integrase catalytic" evidence="2">
    <location>
        <begin position="221"/>
        <end position="422"/>
    </location>
</feature>
<dbReference type="SUPFAM" id="SSF53098">
    <property type="entry name" value="Ribonuclease H-like"/>
    <property type="match status" value="1"/>
</dbReference>
<dbReference type="InterPro" id="IPR036397">
    <property type="entry name" value="RNaseH_sf"/>
</dbReference>
<dbReference type="Gene3D" id="3.30.420.10">
    <property type="entry name" value="Ribonuclease H-like superfamily/Ribonuclease H"/>
    <property type="match status" value="1"/>
</dbReference>
<dbReference type="InterPro" id="IPR012337">
    <property type="entry name" value="RNaseH-like_sf"/>
</dbReference>
<dbReference type="PANTHER" id="PTHR35004:SF6">
    <property type="entry name" value="TRANSPOSASE"/>
    <property type="match status" value="1"/>
</dbReference>
<evidence type="ECO:0000256" key="1">
    <source>
        <dbReference type="SAM" id="MobiDB-lite"/>
    </source>
</evidence>
<dbReference type="Pfam" id="PF09299">
    <property type="entry name" value="Mu-transpos_C"/>
    <property type="match status" value="1"/>
</dbReference>